<proteinExistence type="inferred from homology"/>
<dbReference type="Pfam" id="PF00015">
    <property type="entry name" value="MCPsignal"/>
    <property type="match status" value="1"/>
</dbReference>
<reference evidence="10 11" key="1">
    <citation type="submission" date="2023-01" db="EMBL/GenBank/DDBJ databases">
        <title>Novel species of the genus Asticcacaulis isolated from rivers.</title>
        <authorList>
            <person name="Lu H."/>
        </authorList>
    </citation>
    <scope>NUCLEOTIDE SEQUENCE [LARGE SCALE GENOMIC DNA]</scope>
    <source>
        <strain evidence="10 11">DXS10W</strain>
    </source>
</reference>
<evidence type="ECO:0000259" key="8">
    <source>
        <dbReference type="PROSITE" id="PS50192"/>
    </source>
</evidence>
<dbReference type="Pfam" id="PF00672">
    <property type="entry name" value="HAMP"/>
    <property type="match status" value="1"/>
</dbReference>
<dbReference type="PROSITE" id="PS50111">
    <property type="entry name" value="CHEMOTAXIS_TRANSDUC_2"/>
    <property type="match status" value="1"/>
</dbReference>
<dbReference type="Gene3D" id="3.30.450.20">
    <property type="entry name" value="PAS domain"/>
    <property type="match status" value="2"/>
</dbReference>
<feature type="domain" description="HAMP" evidence="9">
    <location>
        <begin position="340"/>
        <end position="393"/>
    </location>
</feature>
<evidence type="ECO:0000256" key="5">
    <source>
        <dbReference type="PROSITE-ProRule" id="PRU00284"/>
    </source>
</evidence>
<evidence type="ECO:0000256" key="2">
    <source>
        <dbReference type="ARBA" id="ARBA00022519"/>
    </source>
</evidence>
<dbReference type="SMART" id="SM00283">
    <property type="entry name" value="MA"/>
    <property type="match status" value="1"/>
</dbReference>
<dbReference type="SUPFAM" id="SSF58104">
    <property type="entry name" value="Methyl-accepting chemotaxis protein (MCP) signaling domain"/>
    <property type="match status" value="1"/>
</dbReference>
<evidence type="ECO:0000313" key="10">
    <source>
        <dbReference type="EMBL" id="MDC7695945.1"/>
    </source>
</evidence>
<evidence type="ECO:0000256" key="6">
    <source>
        <dbReference type="SAM" id="Phobius"/>
    </source>
</evidence>
<dbReference type="PANTHER" id="PTHR32089">
    <property type="entry name" value="METHYL-ACCEPTING CHEMOTAXIS PROTEIN MCPB"/>
    <property type="match status" value="1"/>
</dbReference>
<dbReference type="Gene3D" id="6.10.340.10">
    <property type="match status" value="1"/>
</dbReference>
<feature type="domain" description="Methyl-accepting transducer" evidence="7">
    <location>
        <begin position="428"/>
        <end position="657"/>
    </location>
</feature>
<keyword evidence="6" id="KW-0472">Membrane</keyword>
<keyword evidence="2" id="KW-0997">Cell inner membrane</keyword>
<dbReference type="InterPro" id="IPR003660">
    <property type="entry name" value="HAMP_dom"/>
</dbReference>
<dbReference type="Proteomes" id="UP001216595">
    <property type="component" value="Unassembled WGS sequence"/>
</dbReference>
<evidence type="ECO:0000259" key="9">
    <source>
        <dbReference type="PROSITE" id="PS50885"/>
    </source>
</evidence>
<dbReference type="PROSITE" id="PS50885">
    <property type="entry name" value="HAMP"/>
    <property type="match status" value="1"/>
</dbReference>
<feature type="transmembrane region" description="Helical" evidence="6">
    <location>
        <begin position="319"/>
        <end position="338"/>
    </location>
</feature>
<evidence type="ECO:0000259" key="7">
    <source>
        <dbReference type="PROSITE" id="PS50111"/>
    </source>
</evidence>
<organism evidence="10 11">
    <name type="scientific">Asticcacaulis currens</name>
    <dbReference type="NCBI Taxonomy" id="2984210"/>
    <lineage>
        <taxon>Bacteria</taxon>
        <taxon>Pseudomonadati</taxon>
        <taxon>Pseudomonadota</taxon>
        <taxon>Alphaproteobacteria</taxon>
        <taxon>Caulobacterales</taxon>
        <taxon>Caulobacteraceae</taxon>
        <taxon>Asticcacaulis</taxon>
    </lineage>
</organism>
<keyword evidence="3 5" id="KW-0807">Transducer</keyword>
<protein>
    <submittedName>
        <fullName evidence="10">Methyl-accepting chemotaxis protein</fullName>
    </submittedName>
</protein>
<sequence>MFSRSLSARIAIVGAVTAAAVFGAGSWLISHQTTQTFDTQNTSLQNHVADQQVAAVRNRLDVAARTAHEMASTLGALRSQGITDRKVYDEVLHAALSASPDIIGLGVGFEPGALGDDAAYAGSEGHDATGRYLPYYNRGTGQVIREVLVDYDKPGAGDYYLRPKNEDRPVAIEPYIYPIAGKDHLLSSFCEPIKVSGTFTGVACVDIDLSLLSGEMARAKPFGDGFVALVSGSGLAVSYPGGKGLGKPIAEADANVARVAKDAITKNGSASGDAAGPNGAWRYLALPLNAGGSQDKWAVVVAVPKATLNAAADGNNRTMLILSLISIVVAAGILFVLLGRMIGSPLKGLGKTFDRMASGDHNAEVPEARRADEIGLIGKAVMGFRESLRLRARADSDAEIQRQAEAVAARKAAMAHLAAEFESAVGGIVDNVAQASLDMRQSAQSLNQIAESASGQTATIASATEQAAGNVRTVAAASEELTASINDIASKAEASSTIARKAVEEANRSDARIRELEAAAGKVGEVVSLIQAIAQQTNLLALNATIEAARAGEAGKGFAVVATEVKSLATQTARATDEIGEQITAIQQATSATVEALGSIRGIIHEMSEFSVGISSAMAQQGAATDDIARNVHEAAKGTDEVAGHIHSVAMATRETGEASTRVLETAHHLVDQSEALKGRVQAFVAQVRQG</sequence>
<dbReference type="CDD" id="cd06225">
    <property type="entry name" value="HAMP"/>
    <property type="match status" value="1"/>
</dbReference>
<comment type="similarity">
    <text evidence="4">Belongs to the methyl-accepting chemotaxis (MCP) protein family.</text>
</comment>
<name>A0ABT5IID4_9CAUL</name>
<gene>
    <name evidence="10" type="ORF">PQU94_16825</name>
</gene>
<evidence type="ECO:0000256" key="3">
    <source>
        <dbReference type="ARBA" id="ARBA00023224"/>
    </source>
</evidence>
<keyword evidence="2" id="KW-1003">Cell membrane</keyword>
<evidence type="ECO:0000256" key="1">
    <source>
        <dbReference type="ARBA" id="ARBA00004429"/>
    </source>
</evidence>
<evidence type="ECO:0000256" key="4">
    <source>
        <dbReference type="ARBA" id="ARBA00029447"/>
    </source>
</evidence>
<feature type="domain" description="T-SNARE coiled-coil homology" evidence="8">
    <location>
        <begin position="587"/>
        <end position="649"/>
    </location>
</feature>
<dbReference type="Pfam" id="PF22673">
    <property type="entry name" value="MCP-like_PDC_1"/>
    <property type="match status" value="1"/>
</dbReference>
<dbReference type="RefSeq" id="WP_272742593.1">
    <property type="nucleotide sequence ID" value="NZ_JAQQKW010000013.1"/>
</dbReference>
<dbReference type="SUPFAM" id="SSF158472">
    <property type="entry name" value="HAMP domain-like"/>
    <property type="match status" value="1"/>
</dbReference>
<dbReference type="PROSITE" id="PS50192">
    <property type="entry name" value="T_SNARE"/>
    <property type="match status" value="1"/>
</dbReference>
<dbReference type="InterPro" id="IPR000727">
    <property type="entry name" value="T_SNARE_dom"/>
</dbReference>
<dbReference type="CDD" id="cd12913">
    <property type="entry name" value="PDC1_MCP_like"/>
    <property type="match status" value="1"/>
</dbReference>
<dbReference type="Gene3D" id="1.10.287.950">
    <property type="entry name" value="Methyl-accepting chemotaxis protein"/>
    <property type="match status" value="1"/>
</dbReference>
<accession>A0ABT5IID4</accession>
<keyword evidence="6" id="KW-1133">Transmembrane helix</keyword>
<dbReference type="PANTHER" id="PTHR32089:SF112">
    <property type="entry name" value="LYSOZYME-LIKE PROTEIN-RELATED"/>
    <property type="match status" value="1"/>
</dbReference>
<keyword evidence="6" id="KW-0812">Transmembrane</keyword>
<comment type="caution">
    <text evidence="10">The sequence shown here is derived from an EMBL/GenBank/DDBJ whole genome shotgun (WGS) entry which is preliminary data.</text>
</comment>
<dbReference type="EMBL" id="JAQQKW010000013">
    <property type="protein sequence ID" value="MDC7695945.1"/>
    <property type="molecule type" value="Genomic_DNA"/>
</dbReference>
<keyword evidence="11" id="KW-1185">Reference proteome</keyword>
<dbReference type="CDD" id="cd18774">
    <property type="entry name" value="PDC2_HK_sensor"/>
    <property type="match status" value="1"/>
</dbReference>
<comment type="subcellular location">
    <subcellularLocation>
        <location evidence="1">Cell inner membrane</location>
        <topology evidence="1">Multi-pass membrane protein</topology>
    </subcellularLocation>
</comment>
<dbReference type="InterPro" id="IPR004089">
    <property type="entry name" value="MCPsignal_dom"/>
</dbReference>
<evidence type="ECO:0000313" key="11">
    <source>
        <dbReference type="Proteomes" id="UP001216595"/>
    </source>
</evidence>
<dbReference type="SMART" id="SM00304">
    <property type="entry name" value="HAMP"/>
    <property type="match status" value="1"/>
</dbReference>